<evidence type="ECO:0000313" key="9">
    <source>
        <dbReference type="EMBL" id="KAG6748982.1"/>
    </source>
</evidence>
<feature type="domain" description="WRC" evidence="8">
    <location>
        <begin position="313"/>
        <end position="357"/>
    </location>
</feature>
<dbReference type="GO" id="GO:0005524">
    <property type="term" value="F:ATP binding"/>
    <property type="evidence" value="ECO:0007669"/>
    <property type="project" value="UniProtKB-UniRule"/>
</dbReference>
<comment type="function">
    <text evidence="5">Transcription activator.</text>
</comment>
<comment type="similarity">
    <text evidence="2 5">Belongs to the GRF family.</text>
</comment>
<dbReference type="InterPro" id="IPR031137">
    <property type="entry name" value="GRF"/>
</dbReference>
<dbReference type="AlphaFoldDB" id="A0A8X7YHD3"/>
<evidence type="ECO:0000256" key="5">
    <source>
        <dbReference type="RuleBase" id="RU367127"/>
    </source>
</evidence>
<feature type="compositionally biased region" description="Low complexity" evidence="6">
    <location>
        <begin position="375"/>
        <end position="384"/>
    </location>
</feature>
<protein>
    <recommendedName>
        <fullName evidence="5">Growth-regulating factor</fullName>
    </recommendedName>
</protein>
<name>A0A8X7YHD3_POPTO</name>
<dbReference type="GO" id="GO:0005634">
    <property type="term" value="C:nucleus"/>
    <property type="evidence" value="ECO:0007669"/>
    <property type="project" value="UniProtKB-SubCell"/>
</dbReference>
<dbReference type="PROSITE" id="PS51666">
    <property type="entry name" value="QLQ"/>
    <property type="match status" value="1"/>
</dbReference>
<evidence type="ECO:0000259" key="8">
    <source>
        <dbReference type="PROSITE" id="PS51667"/>
    </source>
</evidence>
<dbReference type="Pfam" id="PF08879">
    <property type="entry name" value="WRC"/>
    <property type="match status" value="1"/>
</dbReference>
<keyword evidence="5" id="KW-0805">Transcription regulation</keyword>
<feature type="short sequence motif" description="Bipartite nuclear localization signal" evidence="4">
    <location>
        <begin position="346"/>
        <end position="353"/>
    </location>
</feature>
<evidence type="ECO:0000256" key="3">
    <source>
        <dbReference type="ARBA" id="ARBA00023242"/>
    </source>
</evidence>
<keyword evidence="5" id="KW-0804">Transcription</keyword>
<organism evidence="9 10">
    <name type="scientific">Populus tomentosa</name>
    <name type="common">Chinese white poplar</name>
    <dbReference type="NCBI Taxonomy" id="118781"/>
    <lineage>
        <taxon>Eukaryota</taxon>
        <taxon>Viridiplantae</taxon>
        <taxon>Streptophyta</taxon>
        <taxon>Embryophyta</taxon>
        <taxon>Tracheophyta</taxon>
        <taxon>Spermatophyta</taxon>
        <taxon>Magnoliopsida</taxon>
        <taxon>eudicotyledons</taxon>
        <taxon>Gunneridae</taxon>
        <taxon>Pentapetalae</taxon>
        <taxon>rosids</taxon>
        <taxon>fabids</taxon>
        <taxon>Malpighiales</taxon>
        <taxon>Salicaceae</taxon>
        <taxon>Saliceae</taxon>
        <taxon>Populus</taxon>
    </lineage>
</organism>
<keyword evidence="5" id="KW-0010">Activator</keyword>
<feature type="region of interest" description="Disordered" evidence="6">
    <location>
        <begin position="665"/>
        <end position="686"/>
    </location>
</feature>
<dbReference type="Pfam" id="PF08880">
    <property type="entry name" value="QLQ"/>
    <property type="match status" value="1"/>
</dbReference>
<accession>A0A8X7YHD3</accession>
<evidence type="ECO:0000256" key="2">
    <source>
        <dbReference type="ARBA" id="ARBA00008122"/>
    </source>
</evidence>
<comment type="domain">
    <text evidence="5">The QLQ domain and WRC domain may be involved in protein-protein interaction and DNA-binding, respectively.</text>
</comment>
<keyword evidence="10" id="KW-1185">Reference proteome</keyword>
<comment type="subcellular location">
    <subcellularLocation>
        <location evidence="1 4 5">Nucleus</location>
    </subcellularLocation>
</comment>
<feature type="compositionally biased region" description="Low complexity" evidence="6">
    <location>
        <begin position="665"/>
        <end position="674"/>
    </location>
</feature>
<comment type="caution">
    <text evidence="9">The sequence shown here is derived from an EMBL/GenBank/DDBJ whole genome shotgun (WGS) entry which is preliminary data.</text>
</comment>
<evidence type="ECO:0000256" key="4">
    <source>
        <dbReference type="PROSITE-ProRule" id="PRU01002"/>
    </source>
</evidence>
<dbReference type="GO" id="GO:0006355">
    <property type="term" value="P:regulation of DNA-templated transcription"/>
    <property type="evidence" value="ECO:0007669"/>
    <property type="project" value="InterPro"/>
</dbReference>
<evidence type="ECO:0000256" key="6">
    <source>
        <dbReference type="SAM" id="MobiDB-lite"/>
    </source>
</evidence>
<dbReference type="GO" id="GO:0006351">
    <property type="term" value="P:DNA-templated transcription"/>
    <property type="evidence" value="ECO:0007669"/>
    <property type="project" value="UniProtKB-UniRule"/>
</dbReference>
<feature type="short sequence motif" description="Bipartite nuclear localization signal" evidence="4">
    <location>
        <begin position="318"/>
        <end position="328"/>
    </location>
</feature>
<feature type="region of interest" description="Disordered" evidence="6">
    <location>
        <begin position="340"/>
        <end position="384"/>
    </location>
</feature>
<dbReference type="OrthoDB" id="1927209at2759"/>
<dbReference type="InterPro" id="IPR014978">
    <property type="entry name" value="Gln-Leu-Gln_QLQ"/>
</dbReference>
<keyword evidence="3 4" id="KW-0539">Nucleus</keyword>
<sequence>MPTQRVGGAIVSAGFASHHARKREERKLQCCAFAARGRTNIRVSNSETFELVDLIRRGFVVFVGIFYMDFGVQVGLDGLVGSDTSNSGFASLASSDPEAKQKLYGSGFLKQERPGNIDGDWRSSKLSKTESMLLEQSNTSLLKSNSNFLFADGQQQQQQMLSFSYPRSAPSAERSSQNGTLPYFHLTSSAHNRNTGSKWLLQPLWLYGGALHEPMVFFIELIGYSSGIYNAASMHGVLTETKWPFTQSQWMELEHQALIYKYIAANVPIPSNLLIPIRKALDSAGFPSFSAGFFRPNTMPWGAFHMGFSSNTDPEPGRCRRTDGKKWRCSRDAVADQKYCERHMNRGRHRSRKPVEGQSGHSAAAATTVKPANGTSSSTSSSVVGLRSTVSDSLTIAHNQQQATSPSNLSASNTLSRMFLTKENVGERTQDATALSMLRSTMDLKSKETPFVISKQQNSYGESLRNEFGLVTSDSLLNHSQKSSSLMSCRNFGSSQDLTNQESVSQHSLRQFMDDWPKSQSDRSAVSWPELDQQSERTQLSISIPMAPADFMSSTSSPNNEKVTLSPLRLSREFDPIQMGLGVGGGGGSIANEPNQRQANWIPISWGTSMGGPLGEVLHNTNNNAAAECKTTSSLNLMTYRWDNSPRIGSSPTGVLQKSAFASLSNSSAGSSPRAENKTNEGGSLCNDLLGSTIVHSSSLPAM</sequence>
<gene>
    <name evidence="9" type="ORF">POTOM_046021</name>
</gene>
<dbReference type="EMBL" id="JAAWWB010000027">
    <property type="protein sequence ID" value="KAG6748982.1"/>
    <property type="molecule type" value="Genomic_DNA"/>
</dbReference>
<dbReference type="InterPro" id="IPR014977">
    <property type="entry name" value="WRC_dom"/>
</dbReference>
<evidence type="ECO:0000313" key="10">
    <source>
        <dbReference type="Proteomes" id="UP000886885"/>
    </source>
</evidence>
<dbReference type="PANTHER" id="PTHR31602">
    <property type="entry name" value="GROWTH-REGULATING FACTOR 5"/>
    <property type="match status" value="1"/>
</dbReference>
<reference evidence="9" key="1">
    <citation type="journal article" date="2020" name="bioRxiv">
        <title>Hybrid origin of Populus tomentosa Carr. identified through genome sequencing and phylogenomic analysis.</title>
        <authorList>
            <person name="An X."/>
            <person name="Gao K."/>
            <person name="Chen Z."/>
            <person name="Li J."/>
            <person name="Yang X."/>
            <person name="Yang X."/>
            <person name="Zhou J."/>
            <person name="Guo T."/>
            <person name="Zhao T."/>
            <person name="Huang S."/>
            <person name="Miao D."/>
            <person name="Khan W.U."/>
            <person name="Rao P."/>
            <person name="Ye M."/>
            <person name="Lei B."/>
            <person name="Liao W."/>
            <person name="Wang J."/>
            <person name="Ji L."/>
            <person name="Li Y."/>
            <person name="Guo B."/>
            <person name="Mustafa N.S."/>
            <person name="Li S."/>
            <person name="Yun Q."/>
            <person name="Keller S.R."/>
            <person name="Mao J."/>
            <person name="Zhang R."/>
            <person name="Strauss S.H."/>
        </authorList>
    </citation>
    <scope>NUCLEOTIDE SEQUENCE</scope>
    <source>
        <strain evidence="9">GM15</strain>
        <tissue evidence="9">Leaf</tissue>
    </source>
</reference>
<evidence type="ECO:0000256" key="1">
    <source>
        <dbReference type="ARBA" id="ARBA00004123"/>
    </source>
</evidence>
<proteinExistence type="inferred from homology"/>
<dbReference type="PROSITE" id="PS51667">
    <property type="entry name" value="WRC"/>
    <property type="match status" value="1"/>
</dbReference>
<dbReference type="Proteomes" id="UP000886885">
    <property type="component" value="Chromosome 14A"/>
</dbReference>
<feature type="domain" description="QLQ" evidence="7">
    <location>
        <begin position="244"/>
        <end position="279"/>
    </location>
</feature>
<dbReference type="PANTHER" id="PTHR31602:SF51">
    <property type="entry name" value="GROWTH-REGULATING FACTOR"/>
    <property type="match status" value="1"/>
</dbReference>
<dbReference type="SMART" id="SM00951">
    <property type="entry name" value="QLQ"/>
    <property type="match status" value="1"/>
</dbReference>
<evidence type="ECO:0000259" key="7">
    <source>
        <dbReference type="PROSITE" id="PS51666"/>
    </source>
</evidence>
<dbReference type="GO" id="GO:0099402">
    <property type="term" value="P:plant organ development"/>
    <property type="evidence" value="ECO:0007669"/>
    <property type="project" value="UniProtKB-ARBA"/>
</dbReference>